<dbReference type="Pfam" id="PF13439">
    <property type="entry name" value="Glyco_transf_4"/>
    <property type="match status" value="1"/>
</dbReference>
<feature type="domain" description="Glycosyltransferase subfamily 4-like N-terminal" evidence="3">
    <location>
        <begin position="15"/>
        <end position="162"/>
    </location>
</feature>
<reference evidence="4" key="2">
    <citation type="submission" date="2020-10" db="EMBL/GenBank/DDBJ databases">
        <title>Mucilaginibacter sp. nov., isolated from soil.</title>
        <authorList>
            <person name="Jeon C.O."/>
        </authorList>
    </citation>
    <scope>NUCLEOTIDE SEQUENCE</scope>
    <source>
        <strain evidence="4">R11</strain>
    </source>
</reference>
<dbReference type="Pfam" id="PF00534">
    <property type="entry name" value="Glycos_transf_1"/>
    <property type="match status" value="1"/>
</dbReference>
<name>A0A965ZJQ2_9SPHI</name>
<dbReference type="GO" id="GO:0009103">
    <property type="term" value="P:lipopolysaccharide biosynthetic process"/>
    <property type="evidence" value="ECO:0007669"/>
    <property type="project" value="TreeGrafter"/>
</dbReference>
<dbReference type="RefSeq" id="WP_166588351.1">
    <property type="nucleotide sequence ID" value="NZ_WWEO01000045.1"/>
</dbReference>
<dbReference type="AlphaFoldDB" id="A0A965ZJQ2"/>
<evidence type="ECO:0000313" key="4">
    <source>
        <dbReference type="EMBL" id="NCD72405.1"/>
    </source>
</evidence>
<dbReference type="InterPro" id="IPR028098">
    <property type="entry name" value="Glyco_trans_4-like_N"/>
</dbReference>
<evidence type="ECO:0000259" key="3">
    <source>
        <dbReference type="Pfam" id="PF13439"/>
    </source>
</evidence>
<protein>
    <submittedName>
        <fullName evidence="4">Glycosyltransferase</fullName>
    </submittedName>
</protein>
<dbReference type="PANTHER" id="PTHR46401:SF2">
    <property type="entry name" value="GLYCOSYLTRANSFERASE WBBK-RELATED"/>
    <property type="match status" value="1"/>
</dbReference>
<dbReference type="PANTHER" id="PTHR46401">
    <property type="entry name" value="GLYCOSYLTRANSFERASE WBBK-RELATED"/>
    <property type="match status" value="1"/>
</dbReference>
<dbReference type="SUPFAM" id="SSF53756">
    <property type="entry name" value="UDP-Glycosyltransferase/glycogen phosphorylase"/>
    <property type="match status" value="1"/>
</dbReference>
<dbReference type="InterPro" id="IPR001296">
    <property type="entry name" value="Glyco_trans_1"/>
</dbReference>
<evidence type="ECO:0000313" key="5">
    <source>
        <dbReference type="Proteomes" id="UP000638732"/>
    </source>
</evidence>
<dbReference type="GO" id="GO:0016757">
    <property type="term" value="F:glycosyltransferase activity"/>
    <property type="evidence" value="ECO:0007669"/>
    <property type="project" value="InterPro"/>
</dbReference>
<dbReference type="EMBL" id="WWEO01000045">
    <property type="protein sequence ID" value="NCD72405.1"/>
    <property type="molecule type" value="Genomic_DNA"/>
</dbReference>
<dbReference type="Gene3D" id="3.40.50.2000">
    <property type="entry name" value="Glycogen Phosphorylase B"/>
    <property type="match status" value="2"/>
</dbReference>
<dbReference type="Proteomes" id="UP000638732">
    <property type="component" value="Unassembled WGS sequence"/>
</dbReference>
<keyword evidence="5" id="KW-1185">Reference proteome</keyword>
<sequence>MIVINGKFLNQRTTGVQRYALELTKQLLKSDLDVIVLVPKNTNLNNVQLPLAKIKRIGSFSNLNLWEQIDLPLYLKRNPKLLLIGFCNSGPWFHRRQIVCIHDMSYHNHPEWFTRSFYNYYKLLIPQLAKIALHIITVSEFSKQELITKLGLPESKISVIYNAPAKIFIADNFESISNQKEDFFLFVGSHDKRKNIKLLIDVFSLSAFRKYQLVIIGASSHSFPEHQLVEAPNITYISNCDDKDLANYYRTARALINASFYEGFGLPVIEAMASGCPIILSDIPPFKEITQHNAFYFNPHLSLTLMKAIEEFTNTPPSELYLTIYKNYKLSFSYNWESSSKSLISIMRRFIQ</sequence>
<evidence type="ECO:0000256" key="1">
    <source>
        <dbReference type="ARBA" id="ARBA00022679"/>
    </source>
</evidence>
<organism evidence="4 5">
    <name type="scientific">Mucilaginibacter agri</name>
    <dbReference type="NCBI Taxonomy" id="2695265"/>
    <lineage>
        <taxon>Bacteria</taxon>
        <taxon>Pseudomonadati</taxon>
        <taxon>Bacteroidota</taxon>
        <taxon>Sphingobacteriia</taxon>
        <taxon>Sphingobacteriales</taxon>
        <taxon>Sphingobacteriaceae</taxon>
        <taxon>Mucilaginibacter</taxon>
    </lineage>
</organism>
<gene>
    <name evidence="4" type="ORF">GSY63_23775</name>
</gene>
<feature type="domain" description="Glycosyl transferase family 1" evidence="2">
    <location>
        <begin position="173"/>
        <end position="318"/>
    </location>
</feature>
<proteinExistence type="predicted"/>
<comment type="caution">
    <text evidence="4">The sequence shown here is derived from an EMBL/GenBank/DDBJ whole genome shotgun (WGS) entry which is preliminary data.</text>
</comment>
<reference evidence="4" key="1">
    <citation type="submission" date="2020-01" db="EMBL/GenBank/DDBJ databases">
        <authorList>
            <person name="Seo Y.L."/>
        </authorList>
    </citation>
    <scope>NUCLEOTIDE SEQUENCE</scope>
    <source>
        <strain evidence="4">R11</strain>
    </source>
</reference>
<keyword evidence="1" id="KW-0808">Transferase</keyword>
<accession>A0A965ZJQ2</accession>
<evidence type="ECO:0000259" key="2">
    <source>
        <dbReference type="Pfam" id="PF00534"/>
    </source>
</evidence>
<dbReference type="CDD" id="cd03809">
    <property type="entry name" value="GT4_MtfB-like"/>
    <property type="match status" value="1"/>
</dbReference>